<feature type="transmembrane region" description="Helical" evidence="1">
    <location>
        <begin position="42"/>
        <end position="64"/>
    </location>
</feature>
<evidence type="ECO:0000313" key="4">
    <source>
        <dbReference type="Proteomes" id="UP000006727"/>
    </source>
</evidence>
<dbReference type="Gramene" id="Pp3c22_8840V3.1">
    <property type="protein sequence ID" value="Pp3c22_8840V3.1"/>
    <property type="gene ID" value="Pp3c22_8840"/>
</dbReference>
<reference evidence="3" key="3">
    <citation type="submission" date="2020-12" db="UniProtKB">
        <authorList>
            <consortium name="EnsemblPlants"/>
        </authorList>
    </citation>
    <scope>IDENTIFICATION</scope>
</reference>
<reference evidence="2 4" key="1">
    <citation type="journal article" date="2008" name="Science">
        <title>The Physcomitrella genome reveals evolutionary insights into the conquest of land by plants.</title>
        <authorList>
            <person name="Rensing S."/>
            <person name="Lang D."/>
            <person name="Zimmer A."/>
            <person name="Terry A."/>
            <person name="Salamov A."/>
            <person name="Shapiro H."/>
            <person name="Nishiyama T."/>
            <person name="Perroud P.-F."/>
            <person name="Lindquist E."/>
            <person name="Kamisugi Y."/>
            <person name="Tanahashi T."/>
            <person name="Sakakibara K."/>
            <person name="Fujita T."/>
            <person name="Oishi K."/>
            <person name="Shin-I T."/>
            <person name="Kuroki Y."/>
            <person name="Toyoda A."/>
            <person name="Suzuki Y."/>
            <person name="Hashimoto A."/>
            <person name="Yamaguchi K."/>
            <person name="Sugano A."/>
            <person name="Kohara Y."/>
            <person name="Fujiyama A."/>
            <person name="Anterola A."/>
            <person name="Aoki S."/>
            <person name="Ashton N."/>
            <person name="Barbazuk W.B."/>
            <person name="Barker E."/>
            <person name="Bennetzen J."/>
            <person name="Bezanilla M."/>
            <person name="Blankenship R."/>
            <person name="Cho S.H."/>
            <person name="Dutcher S."/>
            <person name="Estelle M."/>
            <person name="Fawcett J.A."/>
            <person name="Gundlach H."/>
            <person name="Hanada K."/>
            <person name="Heyl A."/>
            <person name="Hicks K.A."/>
            <person name="Hugh J."/>
            <person name="Lohr M."/>
            <person name="Mayer K."/>
            <person name="Melkozernov A."/>
            <person name="Murata T."/>
            <person name="Nelson D."/>
            <person name="Pils B."/>
            <person name="Prigge M."/>
            <person name="Reiss B."/>
            <person name="Renner T."/>
            <person name="Rombauts S."/>
            <person name="Rushton P."/>
            <person name="Sanderfoot A."/>
            <person name="Schween G."/>
            <person name="Shiu S.-H."/>
            <person name="Stueber K."/>
            <person name="Theodoulou F.L."/>
            <person name="Tu H."/>
            <person name="Van de Peer Y."/>
            <person name="Verrier P.J."/>
            <person name="Waters E."/>
            <person name="Wood A."/>
            <person name="Yang L."/>
            <person name="Cove D."/>
            <person name="Cuming A."/>
            <person name="Hasebe M."/>
            <person name="Lucas S."/>
            <person name="Mishler D.B."/>
            <person name="Reski R."/>
            <person name="Grigoriev I."/>
            <person name="Quatrano R.S."/>
            <person name="Boore J.L."/>
        </authorList>
    </citation>
    <scope>NUCLEOTIDE SEQUENCE [LARGE SCALE GENOMIC DNA]</scope>
    <source>
        <strain evidence="3 4">cv. Gransden 2004</strain>
    </source>
</reference>
<keyword evidence="4" id="KW-1185">Reference proteome</keyword>
<dbReference type="EnsemblPlants" id="Pp3c22_8840V3.1">
    <property type="protein sequence ID" value="Pp3c22_8840V3.1"/>
    <property type="gene ID" value="Pp3c22_8840"/>
</dbReference>
<dbReference type="InParanoid" id="A0A2K1IMT9"/>
<dbReference type="AlphaFoldDB" id="A0A2K1IMT9"/>
<name>A0A2K1IMT9_PHYPA</name>
<accession>A0A2K1IMT9</accession>
<protein>
    <submittedName>
        <fullName evidence="2 3">Uncharacterized protein</fullName>
    </submittedName>
</protein>
<gene>
    <name evidence="2" type="ORF">PHYPA_026903</name>
</gene>
<keyword evidence="1" id="KW-0472">Membrane</keyword>
<dbReference type="Proteomes" id="UP000006727">
    <property type="component" value="Chromosome 22"/>
</dbReference>
<reference evidence="2 4" key="2">
    <citation type="journal article" date="2018" name="Plant J.">
        <title>The Physcomitrella patens chromosome-scale assembly reveals moss genome structure and evolution.</title>
        <authorList>
            <person name="Lang D."/>
            <person name="Ullrich K.K."/>
            <person name="Murat F."/>
            <person name="Fuchs J."/>
            <person name="Jenkins J."/>
            <person name="Haas F.B."/>
            <person name="Piednoel M."/>
            <person name="Gundlach H."/>
            <person name="Van Bel M."/>
            <person name="Meyberg R."/>
            <person name="Vives C."/>
            <person name="Morata J."/>
            <person name="Symeonidi A."/>
            <person name="Hiss M."/>
            <person name="Muchero W."/>
            <person name="Kamisugi Y."/>
            <person name="Saleh O."/>
            <person name="Blanc G."/>
            <person name="Decker E.L."/>
            <person name="van Gessel N."/>
            <person name="Grimwood J."/>
            <person name="Hayes R.D."/>
            <person name="Graham S.W."/>
            <person name="Gunter L.E."/>
            <person name="McDaniel S.F."/>
            <person name="Hoernstein S.N.W."/>
            <person name="Larsson A."/>
            <person name="Li F.W."/>
            <person name="Perroud P.F."/>
            <person name="Phillips J."/>
            <person name="Ranjan P."/>
            <person name="Rokshar D.S."/>
            <person name="Rothfels C.J."/>
            <person name="Schneider L."/>
            <person name="Shu S."/>
            <person name="Stevenson D.W."/>
            <person name="Thummler F."/>
            <person name="Tillich M."/>
            <person name="Villarreal Aguilar J.C."/>
            <person name="Widiez T."/>
            <person name="Wong G.K."/>
            <person name="Wymore A."/>
            <person name="Zhang Y."/>
            <person name="Zimmer A.D."/>
            <person name="Quatrano R.S."/>
            <person name="Mayer K.F.X."/>
            <person name="Goodstein D."/>
            <person name="Casacuberta J.M."/>
            <person name="Vandepoele K."/>
            <person name="Reski R."/>
            <person name="Cuming A.C."/>
            <person name="Tuskan G.A."/>
            <person name="Maumus F."/>
            <person name="Salse J."/>
            <person name="Schmutz J."/>
            <person name="Rensing S.A."/>
        </authorList>
    </citation>
    <scope>NUCLEOTIDE SEQUENCE [LARGE SCALE GENOMIC DNA]</scope>
    <source>
        <strain evidence="3 4">cv. Gransden 2004</strain>
    </source>
</reference>
<organism evidence="2">
    <name type="scientific">Physcomitrium patens</name>
    <name type="common">Spreading-leaved earth moss</name>
    <name type="synonym">Physcomitrella patens</name>
    <dbReference type="NCBI Taxonomy" id="3218"/>
    <lineage>
        <taxon>Eukaryota</taxon>
        <taxon>Viridiplantae</taxon>
        <taxon>Streptophyta</taxon>
        <taxon>Embryophyta</taxon>
        <taxon>Bryophyta</taxon>
        <taxon>Bryophytina</taxon>
        <taxon>Bryopsida</taxon>
        <taxon>Funariidae</taxon>
        <taxon>Funariales</taxon>
        <taxon>Funariaceae</taxon>
        <taxon>Physcomitrium</taxon>
    </lineage>
</organism>
<evidence type="ECO:0000313" key="3">
    <source>
        <dbReference type="EnsemblPlants" id="Pp3c22_8840V3.1"/>
    </source>
</evidence>
<dbReference type="PaxDb" id="3218-PP1S12_81V6.1"/>
<evidence type="ECO:0000256" key="1">
    <source>
        <dbReference type="SAM" id="Phobius"/>
    </source>
</evidence>
<keyword evidence="1" id="KW-0812">Transmembrane</keyword>
<dbReference type="EMBL" id="ABEU02000022">
    <property type="protein sequence ID" value="PNR30587.1"/>
    <property type="molecule type" value="Genomic_DNA"/>
</dbReference>
<evidence type="ECO:0000313" key="2">
    <source>
        <dbReference type="EMBL" id="PNR30587.1"/>
    </source>
</evidence>
<keyword evidence="1" id="KW-1133">Transmembrane helix</keyword>
<proteinExistence type="predicted"/>
<sequence>MPKHRAKIDIRRKRSPLSWVAHVREIVCGQSDAMSVASFHPFFDVVACLLYGVASTALLTCFRVRSESKGLDM</sequence>